<dbReference type="InterPro" id="IPR029044">
    <property type="entry name" value="Nucleotide-diphossugar_trans"/>
</dbReference>
<dbReference type="GO" id="GO:0008781">
    <property type="term" value="F:N-acylneuraminate cytidylyltransferase activity"/>
    <property type="evidence" value="ECO:0007669"/>
    <property type="project" value="TreeGrafter"/>
</dbReference>
<reference evidence="1 2" key="1">
    <citation type="submission" date="2016-11" db="EMBL/GenBank/DDBJ databases">
        <title>Gramella sp. LPB0144 isolated from marine environment.</title>
        <authorList>
            <person name="Kim E."/>
            <person name="Yi H."/>
        </authorList>
    </citation>
    <scope>NUCLEOTIDE SEQUENCE [LARGE SCALE GENOMIC DNA]</scope>
    <source>
        <strain evidence="1 2">LPB0144</strain>
    </source>
</reference>
<dbReference type="AlphaFoldDB" id="A0A1L3J2E2"/>
<dbReference type="RefSeq" id="WP_072551942.1">
    <property type="nucleotide sequence ID" value="NZ_CP018153.1"/>
</dbReference>
<name>A0A1L3J2E2_9FLAO</name>
<dbReference type="Gene3D" id="3.90.550.10">
    <property type="entry name" value="Spore Coat Polysaccharide Biosynthesis Protein SpsA, Chain A"/>
    <property type="match status" value="1"/>
</dbReference>
<accession>A0A1L3J2E2</accession>
<evidence type="ECO:0000313" key="1">
    <source>
        <dbReference type="EMBL" id="APG59286.1"/>
    </source>
</evidence>
<protein>
    <recommendedName>
        <fullName evidence="3">Acylneuraminate cytidylyltransferase</fullName>
    </recommendedName>
</protein>
<dbReference type="EMBL" id="CP018153">
    <property type="protein sequence ID" value="APG59286.1"/>
    <property type="molecule type" value="Genomic_DNA"/>
</dbReference>
<dbReference type="PANTHER" id="PTHR21485:SF6">
    <property type="entry name" value="N-ACYLNEURAMINATE CYTIDYLYLTRANSFERASE-RELATED"/>
    <property type="match status" value="1"/>
</dbReference>
<dbReference type="OrthoDB" id="9805604at2"/>
<dbReference type="InterPro" id="IPR050793">
    <property type="entry name" value="CMP-NeuNAc_synthase"/>
</dbReference>
<dbReference type="STRING" id="1913577.LPB144_02160"/>
<dbReference type="PANTHER" id="PTHR21485">
    <property type="entry name" value="HAD SUPERFAMILY MEMBERS CMAS AND KDSC"/>
    <property type="match status" value="1"/>
</dbReference>
<evidence type="ECO:0008006" key="3">
    <source>
        <dbReference type="Google" id="ProtNLM"/>
    </source>
</evidence>
<dbReference type="SUPFAM" id="SSF53448">
    <property type="entry name" value="Nucleotide-diphospho-sugar transferases"/>
    <property type="match status" value="1"/>
</dbReference>
<dbReference type="Pfam" id="PF02348">
    <property type="entry name" value="CTP_transf_3"/>
    <property type="match status" value="1"/>
</dbReference>
<keyword evidence="2" id="KW-1185">Reference proteome</keyword>
<organism evidence="1 2">
    <name type="scientific">Christiangramia salexigens</name>
    <dbReference type="NCBI Taxonomy" id="1913577"/>
    <lineage>
        <taxon>Bacteria</taxon>
        <taxon>Pseudomonadati</taxon>
        <taxon>Bacteroidota</taxon>
        <taxon>Flavobacteriia</taxon>
        <taxon>Flavobacteriales</taxon>
        <taxon>Flavobacteriaceae</taxon>
        <taxon>Christiangramia</taxon>
    </lineage>
</organism>
<dbReference type="InterPro" id="IPR003329">
    <property type="entry name" value="Cytidylyl_trans"/>
</dbReference>
<evidence type="ECO:0000313" key="2">
    <source>
        <dbReference type="Proteomes" id="UP000182510"/>
    </source>
</evidence>
<proteinExistence type="predicted"/>
<sequence>MSIGLFIPVRKGSERLKNKNTRKFSNFEGGLLEYKLTQLVNFDSVDEIIISTNDERCLEIITDFKDRIYNLKIDKRPDYLGATNTELSELIKYVPTISKCDNFLWSHVTSPFCHSQIYTSALQTFHQLEDFDSLMTGYAFQDFLWNKEENFIVNNKTKFEWPRTQDLEKNFVLNNAIFIANRENYLLGNRIGQNPYLMEMGKLESWDIDTEIDFKISEALKNEFFE</sequence>
<dbReference type="KEGG" id="grl:LPB144_02160"/>
<gene>
    <name evidence="1" type="ORF">LPB144_02160</name>
</gene>
<dbReference type="Proteomes" id="UP000182510">
    <property type="component" value="Chromosome"/>
</dbReference>